<keyword evidence="3" id="KW-0067">ATP-binding</keyword>
<dbReference type="Pfam" id="PF00437">
    <property type="entry name" value="T2SSE"/>
    <property type="match status" value="1"/>
</dbReference>
<dbReference type="Gene3D" id="3.30.450.90">
    <property type="match status" value="1"/>
</dbReference>
<dbReference type="KEGG" id="rul:UC8_44360"/>
<organism evidence="5 6">
    <name type="scientific">Roseimaritima ulvae</name>
    <dbReference type="NCBI Taxonomy" id="980254"/>
    <lineage>
        <taxon>Bacteria</taxon>
        <taxon>Pseudomonadati</taxon>
        <taxon>Planctomycetota</taxon>
        <taxon>Planctomycetia</taxon>
        <taxon>Pirellulales</taxon>
        <taxon>Pirellulaceae</taxon>
        <taxon>Roseimaritima</taxon>
    </lineage>
</organism>
<sequence length="448" mass="49640">MAQSNEQQQEVQLWQTVPPVEFSVVIGNREQQQGLEILARQAPGYPVAAGQVAHALSSRANHILMDFTQQFVAMRYQIDGNWEQLPNLPRDAGDAMLYSLKQVCGLNPADRRSGQEGKCATKYKKAKYFITVQSQGTQTGERALVRLEAEKTPFATLNDLGMRDRMKEQYKQALDTSGGIVLVSAPKGGGLTTTWQVSLEAADRLMRDFQSVEHDQRREPETINVSSNYYGGETGKTAAELLRSMILKEPDVFVLPEIPDEDSLKAILDQVTTNDKHMYTRIVASDAVEAAVKLIAKYRGNAKQIASSLKAVVNQRLARRLCENCRQPFQPSPQLLQQLGIPQGRVGVLYQPYVPPPIEQQVDEKGNPAPIPPCHVCGGRSYIGRVGIFELLQPGPKFRAALLKTQDVNKLREIARAEGHRGLQSEAILTVARGITGLDELKRVFAAK</sequence>
<dbReference type="OrthoDB" id="244550at2"/>
<name>A0A5B9R6Z4_9BACT</name>
<dbReference type="EMBL" id="CP042914">
    <property type="protein sequence ID" value="QEG42401.1"/>
    <property type="molecule type" value="Genomic_DNA"/>
</dbReference>
<keyword evidence="2" id="KW-0547">Nucleotide-binding</keyword>
<dbReference type="Proteomes" id="UP000325286">
    <property type="component" value="Chromosome"/>
</dbReference>
<reference evidence="5 6" key="1">
    <citation type="submission" date="2019-08" db="EMBL/GenBank/DDBJ databases">
        <title>Deep-cultivation of Planctomycetes and their phenomic and genomic characterization uncovers novel biology.</title>
        <authorList>
            <person name="Wiegand S."/>
            <person name="Jogler M."/>
            <person name="Boedeker C."/>
            <person name="Pinto D."/>
            <person name="Vollmers J."/>
            <person name="Rivas-Marin E."/>
            <person name="Kohn T."/>
            <person name="Peeters S.H."/>
            <person name="Heuer A."/>
            <person name="Rast P."/>
            <person name="Oberbeckmann S."/>
            <person name="Bunk B."/>
            <person name="Jeske O."/>
            <person name="Meyerdierks A."/>
            <person name="Storesund J.E."/>
            <person name="Kallscheuer N."/>
            <person name="Luecker S."/>
            <person name="Lage O.M."/>
            <person name="Pohl T."/>
            <person name="Merkel B.J."/>
            <person name="Hornburger P."/>
            <person name="Mueller R.-W."/>
            <person name="Bruemmer F."/>
            <person name="Labrenz M."/>
            <person name="Spormann A.M."/>
            <person name="Op den Camp H."/>
            <person name="Overmann J."/>
            <person name="Amann R."/>
            <person name="Jetten M.S.M."/>
            <person name="Mascher T."/>
            <person name="Medema M.H."/>
            <person name="Devos D.P."/>
            <person name="Kaster A.-K."/>
            <person name="Ovreas L."/>
            <person name="Rohde M."/>
            <person name="Galperin M.Y."/>
            <person name="Jogler C."/>
        </authorList>
    </citation>
    <scope>NUCLEOTIDE SEQUENCE [LARGE SCALE GENOMIC DNA]</scope>
    <source>
        <strain evidence="5 6">UC8</strain>
    </source>
</reference>
<dbReference type="PANTHER" id="PTHR30258:SF2">
    <property type="entry name" value="COMG OPERON PROTEIN 1"/>
    <property type="match status" value="1"/>
</dbReference>
<dbReference type="Gene3D" id="3.40.50.300">
    <property type="entry name" value="P-loop containing nucleotide triphosphate hydrolases"/>
    <property type="match status" value="1"/>
</dbReference>
<dbReference type="AlphaFoldDB" id="A0A5B9R6Z4"/>
<keyword evidence="6" id="KW-1185">Reference proteome</keyword>
<gene>
    <name evidence="5" type="primary">gspE_2</name>
    <name evidence="5" type="ORF">UC8_44360</name>
</gene>
<proteinExistence type="inferred from homology"/>
<dbReference type="SUPFAM" id="SSF52540">
    <property type="entry name" value="P-loop containing nucleoside triphosphate hydrolases"/>
    <property type="match status" value="1"/>
</dbReference>
<comment type="similarity">
    <text evidence="1">Belongs to the GSP E family.</text>
</comment>
<evidence type="ECO:0000313" key="5">
    <source>
        <dbReference type="EMBL" id="QEG42401.1"/>
    </source>
</evidence>
<dbReference type="GO" id="GO:0005886">
    <property type="term" value="C:plasma membrane"/>
    <property type="evidence" value="ECO:0007669"/>
    <property type="project" value="TreeGrafter"/>
</dbReference>
<dbReference type="InterPro" id="IPR027417">
    <property type="entry name" value="P-loop_NTPase"/>
</dbReference>
<accession>A0A5B9R6Z4</accession>
<evidence type="ECO:0000256" key="3">
    <source>
        <dbReference type="ARBA" id="ARBA00022840"/>
    </source>
</evidence>
<dbReference type="RefSeq" id="WP_068131721.1">
    <property type="nucleotide sequence ID" value="NZ_CP042914.1"/>
</dbReference>
<dbReference type="GO" id="GO:0016887">
    <property type="term" value="F:ATP hydrolysis activity"/>
    <property type="evidence" value="ECO:0007669"/>
    <property type="project" value="TreeGrafter"/>
</dbReference>
<feature type="domain" description="Bacterial type II secretion system protein E" evidence="4">
    <location>
        <begin position="51"/>
        <end position="443"/>
    </location>
</feature>
<dbReference type="PANTHER" id="PTHR30258">
    <property type="entry name" value="TYPE II SECRETION SYSTEM PROTEIN GSPE-RELATED"/>
    <property type="match status" value="1"/>
</dbReference>
<evidence type="ECO:0000256" key="1">
    <source>
        <dbReference type="ARBA" id="ARBA00006611"/>
    </source>
</evidence>
<dbReference type="GO" id="GO:0005524">
    <property type="term" value="F:ATP binding"/>
    <property type="evidence" value="ECO:0007669"/>
    <property type="project" value="UniProtKB-KW"/>
</dbReference>
<protein>
    <submittedName>
        <fullName evidence="5">Type II secretion system protein E</fullName>
    </submittedName>
</protein>
<evidence type="ECO:0000259" key="4">
    <source>
        <dbReference type="Pfam" id="PF00437"/>
    </source>
</evidence>
<evidence type="ECO:0000313" key="6">
    <source>
        <dbReference type="Proteomes" id="UP000325286"/>
    </source>
</evidence>
<dbReference type="InterPro" id="IPR001482">
    <property type="entry name" value="T2SS/T4SS_dom"/>
</dbReference>
<evidence type="ECO:0000256" key="2">
    <source>
        <dbReference type="ARBA" id="ARBA00022741"/>
    </source>
</evidence>